<reference evidence="2 3" key="1">
    <citation type="submission" date="2020-08" db="EMBL/GenBank/DDBJ databases">
        <title>Genomic Encyclopedia of Type Strains, Phase IV (KMG-IV): sequencing the most valuable type-strain genomes for metagenomic binning, comparative biology and taxonomic classification.</title>
        <authorList>
            <person name="Goeker M."/>
        </authorList>
    </citation>
    <scope>NUCLEOTIDE SEQUENCE [LARGE SCALE GENOMIC DNA]</scope>
    <source>
        <strain evidence="2 3">DSM 13481</strain>
    </source>
</reference>
<gene>
    <name evidence="2" type="ORF">HNP65_000665</name>
</gene>
<proteinExistence type="predicted"/>
<dbReference type="EMBL" id="JACHEX010000001">
    <property type="protein sequence ID" value="MBB6062243.1"/>
    <property type="molecule type" value="Genomic_DNA"/>
</dbReference>
<accession>A0A841GQV5</accession>
<name>A0A841GQV5_9BACT</name>
<keyword evidence="1" id="KW-0812">Transmembrane</keyword>
<keyword evidence="1" id="KW-0472">Membrane</keyword>
<evidence type="ECO:0000313" key="3">
    <source>
        <dbReference type="Proteomes" id="UP000555828"/>
    </source>
</evidence>
<evidence type="ECO:0000256" key="1">
    <source>
        <dbReference type="SAM" id="Phobius"/>
    </source>
</evidence>
<keyword evidence="3" id="KW-1185">Reference proteome</keyword>
<protein>
    <submittedName>
        <fullName evidence="2">Uncharacterized protein</fullName>
    </submittedName>
</protein>
<keyword evidence="1" id="KW-1133">Transmembrane helix</keyword>
<sequence>MKRIVSIIIFYFFSTLFSITIYFNTFDNSLIISQKVYKFSGEAQPFKGKIITYFKSPSIETGNVDIPNDLLVLEDGQTIGQNGTIEVSKDVFDKMVELYTNNDIEKVVIDRFPVEIYDDKIIVKELTSRDKLISYLKIFKNNFEITNLDYYLGTYDITPDTPKIEITTFSFPNIGYYNVKIHDKSAVYTKVYVNGKDSKKSGTLTSGTYKIFVKCMDELGYESSKTTFLDIPKSKINFQKIDVEFGKETKFGKINYIGNRNFYEITPLTSTITTITSKDTTSPTINVSIKKLFDDYYSIKVLSNDLNKTKNIILLNNNPINNGVVKLKKGKNLLIVMSKDTFDNYKLKHVSIYNYKTLDSTLTFLDEKRWINIGGVLIKSPYIISWVNPNIERRIYEDKRYIINIEK</sequence>
<comment type="caution">
    <text evidence="2">The sequence shown here is derived from an EMBL/GenBank/DDBJ whole genome shotgun (WGS) entry which is preliminary data.</text>
</comment>
<organism evidence="2 3">
    <name type="scientific">Thermosipho japonicus</name>
    <dbReference type="NCBI Taxonomy" id="90323"/>
    <lineage>
        <taxon>Bacteria</taxon>
        <taxon>Thermotogati</taxon>
        <taxon>Thermotogota</taxon>
        <taxon>Thermotogae</taxon>
        <taxon>Thermotogales</taxon>
        <taxon>Fervidobacteriaceae</taxon>
        <taxon>Thermosipho</taxon>
    </lineage>
</organism>
<evidence type="ECO:0000313" key="2">
    <source>
        <dbReference type="EMBL" id="MBB6062243.1"/>
    </source>
</evidence>
<dbReference type="AlphaFoldDB" id="A0A841GQV5"/>
<feature type="transmembrane region" description="Helical" evidence="1">
    <location>
        <begin position="7"/>
        <end position="26"/>
    </location>
</feature>
<dbReference type="Proteomes" id="UP000555828">
    <property type="component" value="Unassembled WGS sequence"/>
</dbReference>